<proteinExistence type="inferred from homology"/>
<feature type="signal peptide" evidence="5">
    <location>
        <begin position="1"/>
        <end position="18"/>
    </location>
</feature>
<evidence type="ECO:0000313" key="7">
    <source>
        <dbReference type="Proteomes" id="UP001187415"/>
    </source>
</evidence>
<evidence type="ECO:0000256" key="3">
    <source>
        <dbReference type="ARBA" id="ARBA00022525"/>
    </source>
</evidence>
<evidence type="ECO:0000313" key="6">
    <source>
        <dbReference type="EMBL" id="KAK2853631.1"/>
    </source>
</evidence>
<comment type="subcellular location">
    <subcellularLocation>
        <location evidence="1">Secreted</location>
    </subcellularLocation>
</comment>
<evidence type="ECO:0008006" key="8">
    <source>
        <dbReference type="Google" id="ProtNLM"/>
    </source>
</evidence>
<protein>
    <recommendedName>
        <fullName evidence="8">Interleukin 17C</fullName>
    </recommendedName>
</protein>
<dbReference type="InterPro" id="IPR029034">
    <property type="entry name" value="Cystine-knot_cytokine"/>
</dbReference>
<sequence length="182" mass="20529">MNCLCLQTISLLLLSSQAAPPRGVRCLSDTEVKARTEGFLQRYWDTLRNFTLLRPPPPERRTCAQLAKDVHGNVNGRSLSPWKYERTAKICGGDLRSASGSAHRLNQDDTRFPHEISFAKCLCEGCIINGHEDLTYNSVLVYVKFVVMKKTVCQHDQKKYRIKKNVISVPVACTCVVPKYAN</sequence>
<organism evidence="6 7">
    <name type="scientific">Channa striata</name>
    <name type="common">Snakehead murrel</name>
    <name type="synonym">Ophicephalus striatus</name>
    <dbReference type="NCBI Taxonomy" id="64152"/>
    <lineage>
        <taxon>Eukaryota</taxon>
        <taxon>Metazoa</taxon>
        <taxon>Chordata</taxon>
        <taxon>Craniata</taxon>
        <taxon>Vertebrata</taxon>
        <taxon>Euteleostomi</taxon>
        <taxon>Actinopterygii</taxon>
        <taxon>Neopterygii</taxon>
        <taxon>Teleostei</taxon>
        <taxon>Neoteleostei</taxon>
        <taxon>Acanthomorphata</taxon>
        <taxon>Anabantaria</taxon>
        <taxon>Anabantiformes</taxon>
        <taxon>Channoidei</taxon>
        <taxon>Channidae</taxon>
        <taxon>Channa</taxon>
    </lineage>
</organism>
<reference evidence="6" key="1">
    <citation type="submission" date="2023-07" db="EMBL/GenBank/DDBJ databases">
        <title>Chromosome-level Genome Assembly of Striped Snakehead (Channa striata).</title>
        <authorList>
            <person name="Liu H."/>
        </authorList>
    </citation>
    <scope>NUCLEOTIDE SEQUENCE</scope>
    <source>
        <strain evidence="6">Gz</strain>
        <tissue evidence="6">Muscle</tissue>
    </source>
</reference>
<comment type="similarity">
    <text evidence="2">Belongs to the IL-17 family.</text>
</comment>
<keyword evidence="7" id="KW-1185">Reference proteome</keyword>
<name>A0AA88NCN7_CHASR</name>
<feature type="chain" id="PRO_5041645098" description="Interleukin 17C" evidence="5">
    <location>
        <begin position="19"/>
        <end position="182"/>
    </location>
</feature>
<dbReference type="EMBL" id="JAUPFM010000004">
    <property type="protein sequence ID" value="KAK2853631.1"/>
    <property type="molecule type" value="Genomic_DNA"/>
</dbReference>
<gene>
    <name evidence="6" type="ORF">Q5P01_006292</name>
</gene>
<accession>A0AA88NCN7</accession>
<dbReference type="Gene3D" id="2.10.90.10">
    <property type="entry name" value="Cystine-knot cytokines"/>
    <property type="match status" value="1"/>
</dbReference>
<dbReference type="InterPro" id="IPR010345">
    <property type="entry name" value="IL-17_fam"/>
</dbReference>
<dbReference type="GO" id="GO:0005125">
    <property type="term" value="F:cytokine activity"/>
    <property type="evidence" value="ECO:0007669"/>
    <property type="project" value="InterPro"/>
</dbReference>
<dbReference type="SUPFAM" id="SSF57501">
    <property type="entry name" value="Cystine-knot cytokines"/>
    <property type="match status" value="1"/>
</dbReference>
<keyword evidence="3" id="KW-0964">Secreted</keyword>
<evidence type="ECO:0000256" key="1">
    <source>
        <dbReference type="ARBA" id="ARBA00004613"/>
    </source>
</evidence>
<dbReference type="GO" id="GO:0005576">
    <property type="term" value="C:extracellular region"/>
    <property type="evidence" value="ECO:0007669"/>
    <property type="project" value="UniProtKB-SubCell"/>
</dbReference>
<dbReference type="Pfam" id="PF06083">
    <property type="entry name" value="IL17"/>
    <property type="match status" value="1"/>
</dbReference>
<evidence type="ECO:0000256" key="5">
    <source>
        <dbReference type="SAM" id="SignalP"/>
    </source>
</evidence>
<comment type="caution">
    <text evidence="6">The sequence shown here is derived from an EMBL/GenBank/DDBJ whole genome shotgun (WGS) entry which is preliminary data.</text>
</comment>
<keyword evidence="4 5" id="KW-0732">Signal</keyword>
<dbReference type="Proteomes" id="UP001187415">
    <property type="component" value="Unassembled WGS sequence"/>
</dbReference>
<dbReference type="AlphaFoldDB" id="A0AA88NCN7"/>
<evidence type="ECO:0000256" key="2">
    <source>
        <dbReference type="ARBA" id="ARBA00007236"/>
    </source>
</evidence>
<evidence type="ECO:0000256" key="4">
    <source>
        <dbReference type="ARBA" id="ARBA00022729"/>
    </source>
</evidence>